<dbReference type="GO" id="GO:0004222">
    <property type="term" value="F:metalloendopeptidase activity"/>
    <property type="evidence" value="ECO:0007669"/>
    <property type="project" value="InterPro"/>
</dbReference>
<feature type="non-terminal residue" evidence="2">
    <location>
        <position position="1"/>
    </location>
</feature>
<feature type="domain" description="Peptidase M13 N-terminal" evidence="1">
    <location>
        <begin position="6"/>
        <end position="130"/>
    </location>
</feature>
<proteinExistence type="predicted"/>
<evidence type="ECO:0000259" key="1">
    <source>
        <dbReference type="Pfam" id="PF05649"/>
    </source>
</evidence>
<sequence>LKDIGPSENVIVRAPQYFKDLFGILEKERKKTIANYLVWRMVYSRIFNLSRRFQYKWLEFSRVIQGTTSLLPQWDKCVNFVEGALPYVLGRMFVDVHFQEDKREMMAELTEGIRWAFIDMLEKENDWMDA</sequence>
<name>A0A8T1SN65_CHESE</name>
<dbReference type="PROSITE" id="PS51885">
    <property type="entry name" value="NEPRILYSIN"/>
    <property type="match status" value="1"/>
</dbReference>
<feature type="non-terminal residue" evidence="2">
    <location>
        <position position="130"/>
    </location>
</feature>
<evidence type="ECO:0000313" key="3">
    <source>
        <dbReference type="Proteomes" id="UP000765507"/>
    </source>
</evidence>
<dbReference type="InterPro" id="IPR008753">
    <property type="entry name" value="Peptidase_M13_N"/>
</dbReference>
<dbReference type="EMBL" id="JAHGAV010000152">
    <property type="protein sequence ID" value="KAG6930389.1"/>
    <property type="molecule type" value="Genomic_DNA"/>
</dbReference>
<dbReference type="GO" id="GO:0016485">
    <property type="term" value="P:protein processing"/>
    <property type="evidence" value="ECO:0007669"/>
    <property type="project" value="TreeGrafter"/>
</dbReference>
<dbReference type="AlphaFoldDB" id="A0A8T1SN65"/>
<comment type="caution">
    <text evidence="2">The sequence shown here is derived from an EMBL/GenBank/DDBJ whole genome shotgun (WGS) entry which is preliminary data.</text>
</comment>
<dbReference type="InterPro" id="IPR042089">
    <property type="entry name" value="Peptidase_M13_dom_2"/>
</dbReference>
<dbReference type="PANTHER" id="PTHR11733:SF133">
    <property type="entry name" value="PHOSPHATE-REGULATING NEUTRAL ENDOPEPTIDASE PHEX"/>
    <property type="match status" value="1"/>
</dbReference>
<accession>A0A8T1SN65</accession>
<dbReference type="SUPFAM" id="SSF55486">
    <property type="entry name" value="Metalloproteases ('zincins'), catalytic domain"/>
    <property type="match status" value="1"/>
</dbReference>
<evidence type="ECO:0000313" key="2">
    <source>
        <dbReference type="EMBL" id="KAG6930389.1"/>
    </source>
</evidence>
<reference evidence="2 3" key="1">
    <citation type="journal article" date="2020" name="G3 (Bethesda)">
        <title>Draft Genome of the Common Snapping Turtle, Chelydra serpentina, a Model for Phenotypic Plasticity in Reptiles.</title>
        <authorList>
            <person name="Das D."/>
            <person name="Singh S.K."/>
            <person name="Bierstedt J."/>
            <person name="Erickson A."/>
            <person name="Galli G.L.J."/>
            <person name="Crossley D.A. 2nd"/>
            <person name="Rhen T."/>
        </authorList>
    </citation>
    <scope>NUCLEOTIDE SEQUENCE [LARGE SCALE GENOMIC DNA]</scope>
    <source>
        <strain evidence="2">KW</strain>
    </source>
</reference>
<dbReference type="Proteomes" id="UP000765507">
    <property type="component" value="Unassembled WGS sequence"/>
</dbReference>
<keyword evidence="3" id="KW-1185">Reference proteome</keyword>
<dbReference type="OrthoDB" id="6475849at2759"/>
<dbReference type="GO" id="GO:0005886">
    <property type="term" value="C:plasma membrane"/>
    <property type="evidence" value="ECO:0007669"/>
    <property type="project" value="TreeGrafter"/>
</dbReference>
<gene>
    <name evidence="2" type="primary">PHEX</name>
    <name evidence="2" type="ORF">G0U57_003973</name>
</gene>
<protein>
    <submittedName>
        <fullName evidence="2">Phosphate regulating endopeptidase -like protein, X-linked</fullName>
    </submittedName>
</protein>
<dbReference type="PANTHER" id="PTHR11733">
    <property type="entry name" value="ZINC METALLOPROTEASE FAMILY M13 NEPRILYSIN-RELATED"/>
    <property type="match status" value="1"/>
</dbReference>
<dbReference type="InterPro" id="IPR000718">
    <property type="entry name" value="Peptidase_M13"/>
</dbReference>
<dbReference type="Pfam" id="PF05649">
    <property type="entry name" value="Peptidase_M13_N"/>
    <property type="match status" value="1"/>
</dbReference>
<organism evidence="2 3">
    <name type="scientific">Chelydra serpentina</name>
    <name type="common">Snapping turtle</name>
    <name type="synonym">Testudo serpentina</name>
    <dbReference type="NCBI Taxonomy" id="8475"/>
    <lineage>
        <taxon>Eukaryota</taxon>
        <taxon>Metazoa</taxon>
        <taxon>Chordata</taxon>
        <taxon>Craniata</taxon>
        <taxon>Vertebrata</taxon>
        <taxon>Euteleostomi</taxon>
        <taxon>Archelosauria</taxon>
        <taxon>Testudinata</taxon>
        <taxon>Testudines</taxon>
        <taxon>Cryptodira</taxon>
        <taxon>Durocryptodira</taxon>
        <taxon>Americhelydia</taxon>
        <taxon>Chelydroidea</taxon>
        <taxon>Chelydridae</taxon>
        <taxon>Chelydra</taxon>
    </lineage>
</organism>
<dbReference type="Gene3D" id="1.10.1380.10">
    <property type="entry name" value="Neutral endopeptidase , domain2"/>
    <property type="match status" value="1"/>
</dbReference>